<evidence type="ECO:0000313" key="2">
    <source>
        <dbReference type="Proteomes" id="UP001234989"/>
    </source>
</evidence>
<dbReference type="EMBL" id="CP133619">
    <property type="protein sequence ID" value="WMV41831.1"/>
    <property type="molecule type" value="Genomic_DNA"/>
</dbReference>
<organism evidence="1 2">
    <name type="scientific">Solanum verrucosum</name>
    <dbReference type="NCBI Taxonomy" id="315347"/>
    <lineage>
        <taxon>Eukaryota</taxon>
        <taxon>Viridiplantae</taxon>
        <taxon>Streptophyta</taxon>
        <taxon>Embryophyta</taxon>
        <taxon>Tracheophyta</taxon>
        <taxon>Spermatophyta</taxon>
        <taxon>Magnoliopsida</taxon>
        <taxon>eudicotyledons</taxon>
        <taxon>Gunneridae</taxon>
        <taxon>Pentapetalae</taxon>
        <taxon>asterids</taxon>
        <taxon>lamiids</taxon>
        <taxon>Solanales</taxon>
        <taxon>Solanaceae</taxon>
        <taxon>Solanoideae</taxon>
        <taxon>Solaneae</taxon>
        <taxon>Solanum</taxon>
    </lineage>
</organism>
<dbReference type="PANTHER" id="PTHR33116">
    <property type="entry name" value="REVERSE TRANSCRIPTASE ZINC-BINDING DOMAIN-CONTAINING PROTEIN-RELATED-RELATED"/>
    <property type="match status" value="1"/>
</dbReference>
<name>A0AAF0UA21_SOLVR</name>
<protein>
    <submittedName>
        <fullName evidence="1">Uncharacterized protein</fullName>
    </submittedName>
</protein>
<sequence length="243" mass="27905">MEGLNTMFKTTNLYGWIKGFEVARAGSDSLEVTHLQYADDTLIFCDADRNQLRHLRIILVLFEGISGLHINWGKIFLYPINDVPHMNLLASILGGEVGSLPTLYLGMPLGANSKSIEIWDTVVEKCENKLARWKTQYLSRGGRLTLINSVLDALPTYMMSLFPIPAGVIKRLDRIKRNFLWHGDKEKKGYHLLKWNSVICAKKWGGLGIKNLKIQSKALMMKWLWKFTKENHLLWGRVIKTKY</sequence>
<dbReference type="Proteomes" id="UP001234989">
    <property type="component" value="Chromosome 8"/>
</dbReference>
<accession>A0AAF0UA21</accession>
<evidence type="ECO:0000313" key="1">
    <source>
        <dbReference type="EMBL" id="WMV41831.1"/>
    </source>
</evidence>
<reference evidence="1" key="1">
    <citation type="submission" date="2023-08" db="EMBL/GenBank/DDBJ databases">
        <title>A de novo genome assembly of Solanum verrucosum Schlechtendal, a Mexican diploid species geographically isolated from the other diploid A-genome species in potato relatives.</title>
        <authorList>
            <person name="Hosaka K."/>
        </authorList>
    </citation>
    <scope>NUCLEOTIDE SEQUENCE</scope>
    <source>
        <tissue evidence="1">Young leaves</tissue>
    </source>
</reference>
<dbReference type="PANTHER" id="PTHR33116:SF85">
    <property type="entry name" value="REVERSE TRANSCRIPTASE ZINC-BINDING DOMAIN-CONTAINING PROTEIN"/>
    <property type="match status" value="1"/>
</dbReference>
<gene>
    <name evidence="1" type="ORF">MTR67_035216</name>
</gene>
<proteinExistence type="predicted"/>
<dbReference type="AlphaFoldDB" id="A0AAF0UA21"/>
<keyword evidence="2" id="KW-1185">Reference proteome</keyword>